<proteinExistence type="predicted"/>
<dbReference type="GO" id="GO:0003700">
    <property type="term" value="F:DNA-binding transcription factor activity"/>
    <property type="evidence" value="ECO:0007669"/>
    <property type="project" value="TreeGrafter"/>
</dbReference>
<comment type="caution">
    <text evidence="6">The sequence shown here is derived from an EMBL/GenBank/DDBJ whole genome shotgun (WGS) entry which is preliminary data.</text>
</comment>
<dbReference type="Gene3D" id="1.10.10.10">
    <property type="entry name" value="Winged helix-like DNA-binding domain superfamily/Winged helix DNA-binding domain"/>
    <property type="match status" value="1"/>
</dbReference>
<dbReference type="Gene3D" id="3.30.450.40">
    <property type="match status" value="1"/>
</dbReference>
<dbReference type="InterPro" id="IPR014757">
    <property type="entry name" value="Tscrpt_reg_IclR_C"/>
</dbReference>
<evidence type="ECO:0000259" key="5">
    <source>
        <dbReference type="PROSITE" id="PS51078"/>
    </source>
</evidence>
<dbReference type="AlphaFoldDB" id="A0A8I1M718"/>
<dbReference type="InterPro" id="IPR036390">
    <property type="entry name" value="WH_DNA-bd_sf"/>
</dbReference>
<organism evidence="6 7">
    <name type="scientific">Thalassospira povalilytica</name>
    <dbReference type="NCBI Taxonomy" id="732237"/>
    <lineage>
        <taxon>Bacteria</taxon>
        <taxon>Pseudomonadati</taxon>
        <taxon>Pseudomonadota</taxon>
        <taxon>Alphaproteobacteria</taxon>
        <taxon>Rhodospirillales</taxon>
        <taxon>Thalassospiraceae</taxon>
        <taxon>Thalassospira</taxon>
    </lineage>
</organism>
<feature type="domain" description="HTH iclR-type" evidence="4">
    <location>
        <begin position="16"/>
        <end position="78"/>
    </location>
</feature>
<dbReference type="InterPro" id="IPR005471">
    <property type="entry name" value="Tscrpt_reg_IclR_N"/>
</dbReference>
<dbReference type="InterPro" id="IPR029016">
    <property type="entry name" value="GAF-like_dom_sf"/>
</dbReference>
<keyword evidence="2" id="KW-0238">DNA-binding</keyword>
<keyword evidence="1" id="KW-0805">Transcription regulation</keyword>
<dbReference type="EMBL" id="JAEKJW010000001">
    <property type="protein sequence ID" value="MBN8196107.1"/>
    <property type="molecule type" value="Genomic_DNA"/>
</dbReference>
<evidence type="ECO:0000256" key="2">
    <source>
        <dbReference type="ARBA" id="ARBA00023125"/>
    </source>
</evidence>
<dbReference type="SUPFAM" id="SSF46785">
    <property type="entry name" value="Winged helix' DNA-binding domain"/>
    <property type="match status" value="1"/>
</dbReference>
<dbReference type="InterPro" id="IPR036388">
    <property type="entry name" value="WH-like_DNA-bd_sf"/>
</dbReference>
<keyword evidence="3" id="KW-0804">Transcription</keyword>
<accession>A0A8I1M718</accession>
<dbReference type="RefSeq" id="WP_068519451.1">
    <property type="nucleotide sequence ID" value="NZ_JAEKJW010000001.1"/>
</dbReference>
<dbReference type="PANTHER" id="PTHR30136:SF7">
    <property type="entry name" value="HTH-TYPE TRANSCRIPTIONAL REGULATOR KDGR-RELATED"/>
    <property type="match status" value="1"/>
</dbReference>
<evidence type="ECO:0000259" key="4">
    <source>
        <dbReference type="PROSITE" id="PS51077"/>
    </source>
</evidence>
<dbReference type="GO" id="GO:0003677">
    <property type="term" value="F:DNA binding"/>
    <property type="evidence" value="ECO:0007669"/>
    <property type="project" value="UniProtKB-KW"/>
</dbReference>
<protein>
    <submittedName>
        <fullName evidence="6">IclR family transcriptional regulator</fullName>
    </submittedName>
</protein>
<dbReference type="Pfam" id="PF09339">
    <property type="entry name" value="HTH_IclR"/>
    <property type="match status" value="1"/>
</dbReference>
<dbReference type="Pfam" id="PF01614">
    <property type="entry name" value="IclR_C"/>
    <property type="match status" value="1"/>
</dbReference>
<evidence type="ECO:0000256" key="3">
    <source>
        <dbReference type="ARBA" id="ARBA00023163"/>
    </source>
</evidence>
<dbReference type="SUPFAM" id="SSF55781">
    <property type="entry name" value="GAF domain-like"/>
    <property type="match status" value="1"/>
</dbReference>
<feature type="domain" description="IclR-ED" evidence="5">
    <location>
        <begin position="79"/>
        <end position="259"/>
    </location>
</feature>
<sequence>MNGKTDDQIDQEKYRAPALSKGLDILELLASEVDGLSQIAIAKQLNRNTSEIFRMLMVLCQRGYIEQREEDDRYQLTTKMFEVAHRHPPIRRLTSIAGDAMQRLANEVNQSMHLAIIHSGKVLVIAQVDCQDNNITAVRLGAQINIFDTASGRVLAAWMDQDGLDNLMKDVGTEPADKYQAFLDDLPKVKEAGYCESQSLTIAGVLNLSAPIFDFSGKVVAALTVPFIQRLSGTSVASVEECRERLIAVTKDISRRLGAGAHS</sequence>
<dbReference type="InterPro" id="IPR050707">
    <property type="entry name" value="HTH_MetabolicPath_Reg"/>
</dbReference>
<evidence type="ECO:0000313" key="6">
    <source>
        <dbReference type="EMBL" id="MBN8196107.1"/>
    </source>
</evidence>
<dbReference type="PANTHER" id="PTHR30136">
    <property type="entry name" value="HELIX-TURN-HELIX TRANSCRIPTIONAL REGULATOR, ICLR FAMILY"/>
    <property type="match status" value="1"/>
</dbReference>
<dbReference type="SMART" id="SM00346">
    <property type="entry name" value="HTH_ICLR"/>
    <property type="match status" value="1"/>
</dbReference>
<dbReference type="Proteomes" id="UP000664405">
    <property type="component" value="Unassembled WGS sequence"/>
</dbReference>
<dbReference type="PROSITE" id="PS51078">
    <property type="entry name" value="ICLR_ED"/>
    <property type="match status" value="1"/>
</dbReference>
<dbReference type="PROSITE" id="PS51077">
    <property type="entry name" value="HTH_ICLR"/>
    <property type="match status" value="1"/>
</dbReference>
<evidence type="ECO:0000313" key="7">
    <source>
        <dbReference type="Proteomes" id="UP000664405"/>
    </source>
</evidence>
<gene>
    <name evidence="6" type="ORF">JF547_06455</name>
</gene>
<reference evidence="6" key="1">
    <citation type="submission" date="2020-12" db="EMBL/GenBank/DDBJ databases">
        <title>Oil enriched cultivation method for isolating marine PHA-producing bacteria.</title>
        <authorList>
            <person name="Zheng W."/>
            <person name="Yu S."/>
            <person name="Huang Y."/>
        </authorList>
    </citation>
    <scope>NUCLEOTIDE SEQUENCE</scope>
    <source>
        <strain evidence="6">SY-2-3</strain>
    </source>
</reference>
<evidence type="ECO:0000256" key="1">
    <source>
        <dbReference type="ARBA" id="ARBA00023015"/>
    </source>
</evidence>
<name>A0A8I1M718_9PROT</name>
<dbReference type="GO" id="GO:0045892">
    <property type="term" value="P:negative regulation of DNA-templated transcription"/>
    <property type="evidence" value="ECO:0007669"/>
    <property type="project" value="TreeGrafter"/>
</dbReference>